<dbReference type="GO" id="GO:0044550">
    <property type="term" value="P:secondary metabolite biosynthetic process"/>
    <property type="evidence" value="ECO:0007669"/>
    <property type="project" value="TreeGrafter"/>
</dbReference>
<dbReference type="GO" id="GO:0043041">
    <property type="term" value="P:amino acid activation for nonribosomal peptide biosynthetic process"/>
    <property type="evidence" value="ECO:0007669"/>
    <property type="project" value="TreeGrafter"/>
</dbReference>
<dbReference type="InterPro" id="IPR036736">
    <property type="entry name" value="ACP-like_sf"/>
</dbReference>
<dbReference type="InterPro" id="IPR009081">
    <property type="entry name" value="PP-bd_ACP"/>
</dbReference>
<keyword evidence="7" id="KW-1185">Reference proteome</keyword>
<dbReference type="GO" id="GO:0031177">
    <property type="term" value="F:phosphopantetheine binding"/>
    <property type="evidence" value="ECO:0007669"/>
    <property type="project" value="InterPro"/>
</dbReference>
<evidence type="ECO:0000256" key="2">
    <source>
        <dbReference type="ARBA" id="ARBA00022450"/>
    </source>
</evidence>
<feature type="domain" description="Carrier" evidence="5">
    <location>
        <begin position="73"/>
        <end position="148"/>
    </location>
</feature>
<comment type="cofactor">
    <cofactor evidence="1">
        <name>pantetheine 4'-phosphate</name>
        <dbReference type="ChEBI" id="CHEBI:47942"/>
    </cofactor>
</comment>
<dbReference type="Proteomes" id="UP000515563">
    <property type="component" value="Chromosome"/>
</dbReference>
<dbReference type="Gene3D" id="2.30.38.10">
    <property type="entry name" value="Luciferase, Domain 3"/>
    <property type="match status" value="1"/>
</dbReference>
<dbReference type="Gene3D" id="1.10.1200.10">
    <property type="entry name" value="ACP-like"/>
    <property type="match status" value="1"/>
</dbReference>
<feature type="compositionally biased region" description="Basic and acidic residues" evidence="4">
    <location>
        <begin position="302"/>
        <end position="316"/>
    </location>
</feature>
<dbReference type="PROSITE" id="PS50075">
    <property type="entry name" value="CARRIER"/>
    <property type="match status" value="1"/>
</dbReference>
<dbReference type="GO" id="GO:0005737">
    <property type="term" value="C:cytoplasm"/>
    <property type="evidence" value="ECO:0007669"/>
    <property type="project" value="TreeGrafter"/>
</dbReference>
<dbReference type="Pfam" id="PF00501">
    <property type="entry name" value="AMP-binding"/>
    <property type="match status" value="1"/>
</dbReference>
<dbReference type="PANTHER" id="PTHR45527">
    <property type="entry name" value="NONRIBOSOMAL PEPTIDE SYNTHETASE"/>
    <property type="match status" value="1"/>
</dbReference>
<dbReference type="EMBL" id="CP043661">
    <property type="protein sequence ID" value="QNE21864.1"/>
    <property type="molecule type" value="Genomic_DNA"/>
</dbReference>
<feature type="compositionally biased region" description="Low complexity" evidence="4">
    <location>
        <begin position="1"/>
        <end position="15"/>
    </location>
</feature>
<dbReference type="Gene3D" id="3.30.300.30">
    <property type="match status" value="1"/>
</dbReference>
<dbReference type="InterPro" id="IPR025110">
    <property type="entry name" value="AMP-bd_C"/>
</dbReference>
<keyword evidence="2" id="KW-0596">Phosphopantetheine</keyword>
<reference evidence="7" key="1">
    <citation type="submission" date="2019-09" db="EMBL/GenBank/DDBJ databases">
        <title>Antimicrobial potential of Antarctic Bacteria.</title>
        <authorList>
            <person name="Benaud N."/>
            <person name="Edwards R.J."/>
            <person name="Ferrari B.C."/>
        </authorList>
    </citation>
    <scope>NUCLEOTIDE SEQUENCE [LARGE SCALE GENOMIC DNA]</scope>
    <source>
        <strain evidence="7">SPB151</strain>
    </source>
</reference>
<protein>
    <submittedName>
        <fullName evidence="6">Amino acid adenylation domain-containing protein</fullName>
    </submittedName>
</protein>
<dbReference type="InterPro" id="IPR006162">
    <property type="entry name" value="Ppantetheine_attach_site"/>
</dbReference>
<dbReference type="Pfam" id="PF00550">
    <property type="entry name" value="PP-binding"/>
    <property type="match status" value="1"/>
</dbReference>
<gene>
    <name evidence="6" type="ORF">F1D05_33045</name>
</gene>
<feature type="region of interest" description="Disordered" evidence="4">
    <location>
        <begin position="251"/>
        <end position="316"/>
    </location>
</feature>
<sequence>MHVEAAEGAGASATARVPGEDEAVERVGVSGIARVLGADEAAAAVGDAAQAGSVAGVDGAQASSAAGVAERYRDSLAVVLDLTGEQLGLDPYDVTVDHTFAELGADSLSMLRVVEEVGQRFGVELAVSELFDELDTPHKLASAVASRNLPEGEIDPFDLLAPADSPDQAEASYRAAVAESVVVKDSRTALAVLGSGLAELAAKVSAAAAATSEADLPGSGMAALMSQQLRVAGQLVDGVTKLMHEQLALLNETTQPSPSQTTAAESTTAGRQASAKGAATEKDAEAEAARDGAAEAEAARGAAEKDSAAKKAEAARSAARDSAAKAEAARDAAEAEAARGAAKAKQAADLKFWHGVLAGVQPLVLPSDRPRPAASADVATVELGLDASLGDAIFAFSRDRRVSPLMTMLAAVGTVLGRFAAQDDITIGTAALRGAGAQESRALPLRMDLSGEPDLGDLAQRVREITIAAFDHATADLAVLEQDPLFQVLVEFEPGDDDLAPELDLRLRLAHHAGGIRCTADYRSGLFDQATIERLLHYLEAVLRRAITEPRLSLPELMLPIEPDRKLLAEFEGEPPPAEPFGRLRRNAVVAGELSGLHTLFEQQVARTPDAIAVIQGDRELTYAELNRRSNAVAWQLVDLGIKPGQLVAVRVARGAELVVAVLAVLKSGAAYLPLDPGVPESRWSFMINDSGAVALVGDDAALADRLGLRLVPVAAGDADLRAKQAPPVRAAADDVAYCIYTSGSTGNPKGVAVPHRGPVNLVRQYLRTRRSLRTLQWTSFGFDVHVQELFTALASGAALVVIGEDDRYDPDEVVAALTKYEVERLFMTFTPLTALLATMPEMPKLPALREIVAGGEAMVLTHGIKDFLAAHPECLLYNEYGPTEASVVTTIHQVDPAEDRPSIGRPIDGVVVRLLDEALRAVPVGAIGEIHLGGAAVAQGYLGRPDETEAAFVNDPAHPGGRLYRSRDLGRWRADGTLDYLGRVDDQVKIRGHRVEPGETEYVLADLAGVVDAVVVANTDPAGDTCLIGYVVLEDDDPAVLARLLLELTKELPIYLVPADLIPIEDLPLDASGKLDRARLPEPEWLKD</sequence>
<proteinExistence type="predicted"/>
<evidence type="ECO:0000313" key="7">
    <source>
        <dbReference type="Proteomes" id="UP000515563"/>
    </source>
</evidence>
<evidence type="ECO:0000313" key="6">
    <source>
        <dbReference type="EMBL" id="QNE21864.1"/>
    </source>
</evidence>
<dbReference type="InterPro" id="IPR010071">
    <property type="entry name" value="AA_adenyl_dom"/>
</dbReference>
<dbReference type="PANTHER" id="PTHR45527:SF1">
    <property type="entry name" value="FATTY ACID SYNTHASE"/>
    <property type="match status" value="1"/>
</dbReference>
<dbReference type="Pfam" id="PF00668">
    <property type="entry name" value="Condensation"/>
    <property type="match status" value="1"/>
</dbReference>
<dbReference type="SUPFAM" id="SSF56801">
    <property type="entry name" value="Acetyl-CoA synthetase-like"/>
    <property type="match status" value="1"/>
</dbReference>
<feature type="compositionally biased region" description="Basic and acidic residues" evidence="4">
    <location>
        <begin position="279"/>
        <end position="293"/>
    </location>
</feature>
<evidence type="ECO:0000256" key="1">
    <source>
        <dbReference type="ARBA" id="ARBA00001957"/>
    </source>
</evidence>
<dbReference type="PROSITE" id="PS00012">
    <property type="entry name" value="PHOSPHOPANTETHEINE"/>
    <property type="match status" value="1"/>
</dbReference>
<reference evidence="6 7" key="2">
    <citation type="journal article" date="2020" name="Microbiol. Resour. Announc.">
        <title>Antarctic desert soil bacteria exhibit high novel natural product potential, evaluated through long-read genome sequencing and comparative genomics.</title>
        <authorList>
            <person name="Benaud N."/>
            <person name="Edwards R.J."/>
            <person name="Amos T.G."/>
            <person name="D'Agostino P.M."/>
            <person name="Gutierrez-Chavez C."/>
            <person name="Montgomery K."/>
            <person name="Nicetic I."/>
            <person name="Ferrari B.C."/>
        </authorList>
    </citation>
    <scope>NUCLEOTIDE SEQUENCE [LARGE SCALE GENOMIC DNA]</scope>
    <source>
        <strain evidence="6 7">SPB151</strain>
    </source>
</reference>
<dbReference type="Gene3D" id="3.40.50.980">
    <property type="match status" value="2"/>
</dbReference>
<dbReference type="FunFam" id="3.40.50.980:FF:000001">
    <property type="entry name" value="Non-ribosomal peptide synthetase"/>
    <property type="match status" value="1"/>
</dbReference>
<dbReference type="SUPFAM" id="SSF47336">
    <property type="entry name" value="ACP-like"/>
    <property type="match status" value="1"/>
</dbReference>
<dbReference type="KEGG" id="kqi:F1D05_33045"/>
<dbReference type="InterPro" id="IPR020806">
    <property type="entry name" value="PKS_PP-bd"/>
</dbReference>
<dbReference type="InterPro" id="IPR000873">
    <property type="entry name" value="AMP-dep_synth/lig_dom"/>
</dbReference>
<dbReference type="Gene3D" id="3.30.559.30">
    <property type="entry name" value="Nonribosomal peptide synthetase, condensation domain"/>
    <property type="match status" value="1"/>
</dbReference>
<feature type="compositionally biased region" description="Polar residues" evidence="4">
    <location>
        <begin position="251"/>
        <end position="271"/>
    </location>
</feature>
<dbReference type="NCBIfam" id="TIGR01733">
    <property type="entry name" value="AA-adenyl-dom"/>
    <property type="match status" value="1"/>
</dbReference>
<evidence type="ECO:0000256" key="4">
    <source>
        <dbReference type="SAM" id="MobiDB-lite"/>
    </source>
</evidence>
<dbReference type="SUPFAM" id="SSF52777">
    <property type="entry name" value="CoA-dependent acyltransferases"/>
    <property type="match status" value="1"/>
</dbReference>
<feature type="region of interest" description="Disordered" evidence="4">
    <location>
        <begin position="1"/>
        <end position="21"/>
    </location>
</feature>
<keyword evidence="3" id="KW-0597">Phosphoprotein</keyword>
<dbReference type="SMART" id="SM00823">
    <property type="entry name" value="PKS_PP"/>
    <property type="match status" value="1"/>
</dbReference>
<dbReference type="Pfam" id="PF13193">
    <property type="entry name" value="AMP-binding_C"/>
    <property type="match status" value="1"/>
</dbReference>
<organism evidence="6 7">
    <name type="scientific">Kribbella qitaiheensis</name>
    <dbReference type="NCBI Taxonomy" id="1544730"/>
    <lineage>
        <taxon>Bacteria</taxon>
        <taxon>Bacillati</taxon>
        <taxon>Actinomycetota</taxon>
        <taxon>Actinomycetes</taxon>
        <taxon>Propionibacteriales</taxon>
        <taxon>Kribbellaceae</taxon>
        <taxon>Kribbella</taxon>
    </lineage>
</organism>
<dbReference type="InterPro" id="IPR001242">
    <property type="entry name" value="Condensation_dom"/>
</dbReference>
<evidence type="ECO:0000256" key="3">
    <source>
        <dbReference type="ARBA" id="ARBA00022553"/>
    </source>
</evidence>
<name>A0A7G6X6J9_9ACTN</name>
<dbReference type="GO" id="GO:0003824">
    <property type="term" value="F:catalytic activity"/>
    <property type="evidence" value="ECO:0007669"/>
    <property type="project" value="InterPro"/>
</dbReference>
<dbReference type="CDD" id="cd05930">
    <property type="entry name" value="A_NRPS"/>
    <property type="match status" value="1"/>
</dbReference>
<dbReference type="AlphaFoldDB" id="A0A7G6X6J9"/>
<dbReference type="InterPro" id="IPR045851">
    <property type="entry name" value="AMP-bd_C_sf"/>
</dbReference>
<accession>A0A7G6X6J9</accession>
<evidence type="ECO:0000259" key="5">
    <source>
        <dbReference type="PROSITE" id="PS50075"/>
    </source>
</evidence>